<keyword evidence="2" id="KW-1133">Transmembrane helix</keyword>
<evidence type="ECO:0000313" key="4">
    <source>
        <dbReference type="EMBL" id="GIM06637.1"/>
    </source>
</evidence>
<feature type="transmembrane region" description="Helical" evidence="2">
    <location>
        <begin position="903"/>
        <end position="921"/>
    </location>
</feature>
<dbReference type="AlphaFoldDB" id="A0A8J4CL04"/>
<feature type="transmembrane region" description="Helical" evidence="2">
    <location>
        <begin position="858"/>
        <end position="882"/>
    </location>
</feature>
<feature type="region of interest" description="Disordered" evidence="1">
    <location>
        <begin position="273"/>
        <end position="293"/>
    </location>
</feature>
<organism evidence="3 5">
    <name type="scientific">Volvox reticuliferus</name>
    <dbReference type="NCBI Taxonomy" id="1737510"/>
    <lineage>
        <taxon>Eukaryota</taxon>
        <taxon>Viridiplantae</taxon>
        <taxon>Chlorophyta</taxon>
        <taxon>core chlorophytes</taxon>
        <taxon>Chlorophyceae</taxon>
        <taxon>CS clade</taxon>
        <taxon>Chlamydomonadales</taxon>
        <taxon>Volvocaceae</taxon>
        <taxon>Volvox</taxon>
    </lineage>
</organism>
<dbReference type="EMBL" id="BNCQ01000022">
    <property type="protein sequence ID" value="GIM06637.1"/>
    <property type="molecule type" value="Genomic_DNA"/>
</dbReference>
<dbReference type="PANTHER" id="PTHR13304:SF0">
    <property type="entry name" value="GLYCOSYLPHOSPHATIDYLINOSITOL ANCHOR ATTACHMENT 1 PROTEIN"/>
    <property type="match status" value="1"/>
</dbReference>
<feature type="compositionally biased region" description="Pro residues" evidence="1">
    <location>
        <begin position="715"/>
        <end position="725"/>
    </location>
</feature>
<feature type="transmembrane region" description="Helical" evidence="2">
    <location>
        <begin position="788"/>
        <end position="817"/>
    </location>
</feature>
<evidence type="ECO:0000256" key="1">
    <source>
        <dbReference type="SAM" id="MobiDB-lite"/>
    </source>
</evidence>
<dbReference type="GO" id="GO:0016255">
    <property type="term" value="P:attachment of GPI anchor to protein"/>
    <property type="evidence" value="ECO:0007669"/>
    <property type="project" value="TreeGrafter"/>
</dbReference>
<dbReference type="GO" id="GO:0042765">
    <property type="term" value="C:GPI-anchor transamidase complex"/>
    <property type="evidence" value="ECO:0007669"/>
    <property type="project" value="InterPro"/>
</dbReference>
<feature type="transmembrane region" description="Helical" evidence="2">
    <location>
        <begin position="28"/>
        <end position="46"/>
    </location>
</feature>
<keyword evidence="5" id="KW-1185">Reference proteome</keyword>
<dbReference type="Proteomes" id="UP000747110">
    <property type="component" value="Unassembled WGS sequence"/>
</dbReference>
<accession>A0A8J4CL04</accession>
<dbReference type="InterPro" id="IPR007246">
    <property type="entry name" value="Gaa1"/>
</dbReference>
<keyword evidence="2" id="KW-0472">Membrane</keyword>
<feature type="transmembrane region" description="Helical" evidence="2">
    <location>
        <begin position="641"/>
        <end position="664"/>
    </location>
</feature>
<evidence type="ECO:0000256" key="2">
    <source>
        <dbReference type="SAM" id="Phobius"/>
    </source>
</evidence>
<proteinExistence type="predicted"/>
<protein>
    <submittedName>
        <fullName evidence="3">Uncharacterized protein</fullName>
    </submittedName>
</protein>
<dbReference type="OrthoDB" id="445301at2759"/>
<dbReference type="PANTHER" id="PTHR13304">
    <property type="entry name" value="GLYCOSYLPHOSPHATIDYLINOSITOL ANCHOR ATTACHMENT 1 PROTEIN"/>
    <property type="match status" value="1"/>
</dbReference>
<dbReference type="Proteomes" id="UP000722791">
    <property type="component" value="Unassembled WGS sequence"/>
</dbReference>
<name>A0A8J4CL04_9CHLO</name>
<evidence type="ECO:0000313" key="5">
    <source>
        <dbReference type="Proteomes" id="UP000747110"/>
    </source>
</evidence>
<feature type="compositionally biased region" description="Low complexity" evidence="1">
    <location>
        <begin position="704"/>
        <end position="714"/>
    </location>
</feature>
<evidence type="ECO:0000313" key="3">
    <source>
        <dbReference type="EMBL" id="GIL83894.1"/>
    </source>
</evidence>
<sequence length="931" mass="96431">MATLTVQSKQERPLLRLLSTIVAKAHKITLWLIITSILGVLTLPLLDRSIRFDEKGLLAGLAHATVSQTSNAVVDDIHRISRTAAGAAFKRPGAAAALAAELRRAGLTETQLTRPTVFTAAGGPCRCANVHTRIRSPRGDGLESLALVTPLAFSHQRQDPVQGGCNQTADGAQMALMAAAALALHMTRGHVAGAGATATATASGGGRWLVRDLLWVVPDLSCGRYQCLEAWVRQYYEDVTQTPARSPAGSGKGDGGAAAAPAAAAGSRQAAAGLYPGQGQGNPDGESRKGTKAVAPSTASVAPMIRAGVIQQAVVLEALAGASYDTSELLVVGHNGLLPKLDMYYLLRYMFNYPTSSALWGSDRLTGPQRALATLLERVMPEGLLTPLALRKYAQRLLTALQFSWHQAVGLPSASHAAFKDFMVDAATVRLVQRDAPASSSLGRVDEQQLHHRAMALSSSLELTLRSLNNLVERVHHSSFLYVLTDNDRYVSVERYVLPAVLLVLAIQLQAAWSMAAVQRLLGTTPSAAPKPPTSAATSAPSCLSAALSLSQPRIWAVAAARAVARAAVLAALASGLRALACDPPRLGWLLHRVLQGGFGCDAFAAAGSAAGRACGGVAEAVEAAVAAIQSLLRQPLTTPAGLLAAAAVLLGAAAAAAIAASVCGRLGGSASMRGTSNWDVNAEGNAGWRKQERPGADIGGGAPSSSSPSSSLSPPSPSPLPSVPLPASSSCVSGTRKVSASKEGQVEGNITSDIINGVVSEHCDSQDAAAAAAAHMAAAASWHAERVLVLTATATAMTALVCLNWAAAVVAGIYLAPLALWQGLTVRQAIGGSVSSTRRRWAGPPGVWLRLLKAVVWVFWNPLIFLVLFYAAAAAAGIAAGGLSSAFSRSMMQLAAHGMSTVNYWFMSVVVMSVWLFGIGRGGRGLLLLV</sequence>
<dbReference type="Pfam" id="PF04114">
    <property type="entry name" value="Gaa1"/>
    <property type="match status" value="1"/>
</dbReference>
<comment type="caution">
    <text evidence="3">The sequence shown here is derived from an EMBL/GenBank/DDBJ whole genome shotgun (WGS) entry which is preliminary data.</text>
</comment>
<dbReference type="EMBL" id="BNCP01000028">
    <property type="protein sequence ID" value="GIL83894.1"/>
    <property type="molecule type" value="Genomic_DNA"/>
</dbReference>
<keyword evidence="2" id="KW-0812">Transmembrane</keyword>
<gene>
    <name evidence="3" type="ORF">Vretifemale_12633</name>
    <name evidence="4" type="ORF">Vretimale_10900</name>
</gene>
<reference evidence="3" key="1">
    <citation type="journal article" date="2021" name="Proc. Natl. Acad. Sci. U.S.A.">
        <title>Three genomes in the algal genus Volvox reveal the fate of a haploid sex-determining region after a transition to homothallism.</title>
        <authorList>
            <person name="Yamamoto K."/>
            <person name="Hamaji T."/>
            <person name="Kawai-Toyooka H."/>
            <person name="Matsuzaki R."/>
            <person name="Takahashi F."/>
            <person name="Nishimura Y."/>
            <person name="Kawachi M."/>
            <person name="Noguchi H."/>
            <person name="Minakuchi Y."/>
            <person name="Umen J.G."/>
            <person name="Toyoda A."/>
            <person name="Nozaki H."/>
        </authorList>
    </citation>
    <scope>NUCLEOTIDE SEQUENCE</scope>
    <source>
        <strain evidence="4">NIES-3785</strain>
        <strain evidence="3">NIES-3786</strain>
    </source>
</reference>
<feature type="region of interest" description="Disordered" evidence="1">
    <location>
        <begin position="690"/>
        <end position="730"/>
    </location>
</feature>